<dbReference type="OrthoDB" id="1600564at2759"/>
<name>A0A0K9PFF9_ZOSMR</name>
<feature type="chain" id="PRO_5005527938" evidence="4">
    <location>
        <begin position="31"/>
        <end position="350"/>
    </location>
</feature>
<dbReference type="GO" id="GO:0016788">
    <property type="term" value="F:hydrolase activity, acting on ester bonds"/>
    <property type="evidence" value="ECO:0007669"/>
    <property type="project" value="InterPro"/>
</dbReference>
<dbReference type="InterPro" id="IPR001087">
    <property type="entry name" value="GDSL"/>
</dbReference>
<evidence type="ECO:0000256" key="3">
    <source>
        <dbReference type="ARBA" id="ARBA00023098"/>
    </source>
</evidence>
<keyword evidence="2" id="KW-0378">Hydrolase</keyword>
<proteinExistence type="inferred from homology"/>
<organism evidence="5 6">
    <name type="scientific">Zostera marina</name>
    <name type="common">Eelgrass</name>
    <dbReference type="NCBI Taxonomy" id="29655"/>
    <lineage>
        <taxon>Eukaryota</taxon>
        <taxon>Viridiplantae</taxon>
        <taxon>Streptophyta</taxon>
        <taxon>Embryophyta</taxon>
        <taxon>Tracheophyta</taxon>
        <taxon>Spermatophyta</taxon>
        <taxon>Magnoliopsida</taxon>
        <taxon>Liliopsida</taxon>
        <taxon>Zosteraceae</taxon>
        <taxon>Zostera</taxon>
    </lineage>
</organism>
<reference evidence="6" key="1">
    <citation type="journal article" date="2016" name="Nature">
        <title>The genome of the seagrass Zostera marina reveals angiosperm adaptation to the sea.</title>
        <authorList>
            <person name="Olsen J.L."/>
            <person name="Rouze P."/>
            <person name="Verhelst B."/>
            <person name="Lin Y.-C."/>
            <person name="Bayer T."/>
            <person name="Collen J."/>
            <person name="Dattolo E."/>
            <person name="De Paoli E."/>
            <person name="Dittami S."/>
            <person name="Maumus F."/>
            <person name="Michel G."/>
            <person name="Kersting A."/>
            <person name="Lauritano C."/>
            <person name="Lohaus R."/>
            <person name="Toepel M."/>
            <person name="Tonon T."/>
            <person name="Vanneste K."/>
            <person name="Amirebrahimi M."/>
            <person name="Brakel J."/>
            <person name="Bostroem C."/>
            <person name="Chovatia M."/>
            <person name="Grimwood J."/>
            <person name="Jenkins J.W."/>
            <person name="Jueterbock A."/>
            <person name="Mraz A."/>
            <person name="Stam W.T."/>
            <person name="Tice H."/>
            <person name="Bornberg-Bauer E."/>
            <person name="Green P.J."/>
            <person name="Pearson G.A."/>
            <person name="Procaccini G."/>
            <person name="Duarte C.M."/>
            <person name="Schmutz J."/>
            <person name="Reusch T.B.H."/>
            <person name="Van de Peer Y."/>
        </authorList>
    </citation>
    <scope>NUCLEOTIDE SEQUENCE [LARGE SCALE GENOMIC DNA]</scope>
    <source>
        <strain evidence="6">cv. Finnish</strain>
    </source>
</reference>
<dbReference type="EMBL" id="LFYR01000884">
    <property type="protein sequence ID" value="KMZ67808.1"/>
    <property type="molecule type" value="Genomic_DNA"/>
</dbReference>
<evidence type="ECO:0000256" key="2">
    <source>
        <dbReference type="ARBA" id="ARBA00022801"/>
    </source>
</evidence>
<dbReference type="SUPFAM" id="SSF52266">
    <property type="entry name" value="SGNH hydrolase"/>
    <property type="match status" value="1"/>
</dbReference>
<dbReference type="AlphaFoldDB" id="A0A0K9PFF9"/>
<dbReference type="OMA" id="VFTRRIN"/>
<dbReference type="Proteomes" id="UP000036987">
    <property type="component" value="Unassembled WGS sequence"/>
</dbReference>
<keyword evidence="4" id="KW-0732">Signal</keyword>
<comment type="similarity">
    <text evidence="1">Belongs to the 'GDSL' lipolytic enzyme family.</text>
</comment>
<evidence type="ECO:0000256" key="4">
    <source>
        <dbReference type="SAM" id="SignalP"/>
    </source>
</evidence>
<dbReference type="PANTHER" id="PTHR46020:SF4">
    <property type="entry name" value="OS04G0650200 PROTEIN"/>
    <property type="match status" value="1"/>
</dbReference>
<evidence type="ECO:0000256" key="1">
    <source>
        <dbReference type="ARBA" id="ARBA00008668"/>
    </source>
</evidence>
<comment type="caution">
    <text evidence="5">The sequence shown here is derived from an EMBL/GenBank/DDBJ whole genome shotgun (WGS) entry which is preliminary data.</text>
</comment>
<keyword evidence="6" id="KW-1185">Reference proteome</keyword>
<accession>A0A0K9PFF9</accession>
<dbReference type="GO" id="GO:0006629">
    <property type="term" value="P:lipid metabolic process"/>
    <property type="evidence" value="ECO:0007669"/>
    <property type="project" value="UniProtKB-KW"/>
</dbReference>
<gene>
    <name evidence="5" type="ORF">ZOSMA_258G00050</name>
</gene>
<evidence type="ECO:0000313" key="5">
    <source>
        <dbReference type="EMBL" id="KMZ67808.1"/>
    </source>
</evidence>
<dbReference type="STRING" id="29655.A0A0K9PFF9"/>
<protein>
    <submittedName>
        <fullName evidence="5">GDSL esterase/lipase</fullName>
    </submittedName>
</protein>
<keyword evidence="3" id="KW-0443">Lipid metabolism</keyword>
<dbReference type="Pfam" id="PF00657">
    <property type="entry name" value="Lipase_GDSL"/>
    <property type="match status" value="1"/>
</dbReference>
<sequence>MMRSDGSFLLLLILQFWLAYLPMMIDQVECGSTIIGGRYSSDRRLLVFGDSYADTGNLPRIIARSWSEPYGMTFPKKPTGRFSDGRVFTDFFASFLQVRSPIPYSLRKYGKKLFHYGMNFAVGGSGVFQTFFIISNLTTQIDQMEEQVNLGVINLNSSIALVVIAGNDYYFYQNEGGTMKGLGKFTEKVINQLKLDLKRIRDIGVEKIAVTNLDEIGCLPSFTKKFSYRHCNETVNKAATYHNKLLAEALKELNMEDRDNTCAFVVIDLFGGFKSSLKQGRKKSKNILKPCCEAMSDDYSCGSVDWNDQKKYSLCSNPEEAFYWDSEHPTQATWNSVYDFLKPSLKTMFH</sequence>
<dbReference type="InterPro" id="IPR036514">
    <property type="entry name" value="SGNH_hydro_sf"/>
</dbReference>
<dbReference type="Gene3D" id="3.40.50.1110">
    <property type="entry name" value="SGNH hydrolase"/>
    <property type="match status" value="1"/>
</dbReference>
<evidence type="ECO:0000313" key="6">
    <source>
        <dbReference type="Proteomes" id="UP000036987"/>
    </source>
</evidence>
<feature type="signal peptide" evidence="4">
    <location>
        <begin position="1"/>
        <end position="30"/>
    </location>
</feature>
<dbReference type="PANTHER" id="PTHR46020">
    <property type="entry name" value="OSJNBB0059K02.9 PROTEIN"/>
    <property type="match status" value="1"/>
</dbReference>